<proteinExistence type="predicted"/>
<evidence type="ECO:0000313" key="3">
    <source>
        <dbReference type="EMBL" id="CAH9061443.1"/>
    </source>
</evidence>
<dbReference type="Gene3D" id="2.60.40.3010">
    <property type="match status" value="1"/>
</dbReference>
<reference evidence="2 5" key="1">
    <citation type="submission" date="2022-07" db="EMBL/GenBank/DDBJ databases">
        <authorList>
            <person name="Criscuolo A."/>
        </authorList>
    </citation>
    <scope>NUCLEOTIDE SEQUENCE</scope>
    <source>
        <strain evidence="5">CIP 111951</strain>
        <strain evidence="2">CIP111854</strain>
        <strain evidence="3">CIP111951</strain>
    </source>
</reference>
<protein>
    <submittedName>
        <fullName evidence="2">Uncharacterized protein</fullName>
    </submittedName>
</protein>
<keyword evidence="1" id="KW-0732">Signal</keyword>
<feature type="chain" id="PRO_5040820970" evidence="1">
    <location>
        <begin position="27"/>
        <end position="397"/>
    </location>
</feature>
<dbReference type="AlphaFoldDB" id="A0A9W4QU82"/>
<evidence type="ECO:0000256" key="1">
    <source>
        <dbReference type="SAM" id="SignalP"/>
    </source>
</evidence>
<evidence type="ECO:0000313" key="2">
    <source>
        <dbReference type="EMBL" id="CAH9053342.1"/>
    </source>
</evidence>
<dbReference type="EMBL" id="CAMAPC010000003">
    <property type="protein sequence ID" value="CAH9053342.1"/>
    <property type="molecule type" value="Genomic_DNA"/>
</dbReference>
<gene>
    <name evidence="2" type="ORF">PSECIP111854_01151</name>
    <name evidence="3" type="ORF">PSECIP111951_02491</name>
</gene>
<dbReference type="Pfam" id="PF22352">
    <property type="entry name" value="K319L-like_PKD"/>
    <property type="match status" value="1"/>
</dbReference>
<sequence>MNHINQNKTPLSITVFTAALMTLLSACGGSGSGGATDNTVKKAKNQLPNVIISAVTEIESGAEVYMTSSASDPDGTVTNYQWSQKSGYAVTIRDKNQANASFTAPVLDADTTLELELLVRDDKGGEAKDTFSITVKRAVQAQSSYDSCNVELARSVLDTYKQTMNFESKIALKKWLCSAPSLQDHDFAKSVSNIFSLDDNNVDLDEWRAAHCSGDDINFADSKSSHVLLHTASEKASSTWTQCMQSTNALACYATHGDRTLPDNKHSVVLNINVKADSGKLLNTDIVATNLTTVDSVPSALESGKTQLHYKLNDANSEAHFEISGNTNNENVSCVYSMPTKPTIEADTCEVFRTQSFVQGKLSERDYEHLKETDQVPLFSSNDGNLVGHYSCSLYRN</sequence>
<organism evidence="2 4">
    <name type="scientific">Pseudoalteromonas holothuriae</name>
    <dbReference type="NCBI Taxonomy" id="2963714"/>
    <lineage>
        <taxon>Bacteria</taxon>
        <taxon>Pseudomonadati</taxon>
        <taxon>Pseudomonadota</taxon>
        <taxon>Gammaproteobacteria</taxon>
        <taxon>Alteromonadales</taxon>
        <taxon>Pseudoalteromonadaceae</taxon>
        <taxon>Pseudoalteromonas</taxon>
    </lineage>
</organism>
<dbReference type="Proteomes" id="UP001152485">
    <property type="component" value="Unassembled WGS sequence"/>
</dbReference>
<name>A0A9W4QU82_9GAMM</name>
<keyword evidence="4" id="KW-1185">Reference proteome</keyword>
<evidence type="ECO:0000313" key="4">
    <source>
        <dbReference type="Proteomes" id="UP001152467"/>
    </source>
</evidence>
<comment type="caution">
    <text evidence="2">The sequence shown here is derived from an EMBL/GenBank/DDBJ whole genome shotgun (WGS) entry which is preliminary data.</text>
</comment>
<dbReference type="RefSeq" id="WP_261593722.1">
    <property type="nucleotide sequence ID" value="NZ_CAMAPC010000003.1"/>
</dbReference>
<accession>A0A9W4QU82</accession>
<dbReference type="EMBL" id="CAMAPD010000011">
    <property type="protein sequence ID" value="CAH9061443.1"/>
    <property type="molecule type" value="Genomic_DNA"/>
</dbReference>
<evidence type="ECO:0000313" key="5">
    <source>
        <dbReference type="Proteomes" id="UP001152485"/>
    </source>
</evidence>
<dbReference type="Proteomes" id="UP001152467">
    <property type="component" value="Unassembled WGS sequence"/>
</dbReference>
<feature type="signal peptide" evidence="1">
    <location>
        <begin position="1"/>
        <end position="26"/>
    </location>
</feature>